<sequence>LKLGFLKWNKDSTRVVVLSQTYQLLPYNLVEISLDVKLRRKAYLESAALIKQDFFSKGPLPISMLYVMDEFAEKCIASLFNSYPLVRSNFAEQILSSNSQLFFLESCWFGNNGKWQYAMTSRSEDHPARLAIYGAIELAKIKGMKVVFYNKEDPMHFDMYSHIAKKVDMVFTSDQNMVRKYKAMVPGIPVETLRFAAPSNLCNPIGSLPFDERRSVAFAGGYYGKNHDERREQMEARADLSFATTEGDKADIHLAYCPERIIPGKSLEELKHNDRIIGGISNKCSQLAKTF</sequence>
<dbReference type="GO" id="GO:0016616">
    <property type="term" value="F:oxidoreductase activity, acting on the CH-OH group of donors, NAD or NADP as acceptor"/>
    <property type="evidence" value="ECO:0007669"/>
    <property type="project" value="InterPro"/>
</dbReference>
<feature type="non-terminal residue" evidence="2">
    <location>
        <position position="1"/>
    </location>
</feature>
<accession>X1CWL4</accession>
<reference evidence="2" key="1">
    <citation type="journal article" date="2014" name="Front. Microbiol.">
        <title>High frequency of phylogenetically diverse reductive dehalogenase-homologous genes in deep subseafloor sedimentary metagenomes.</title>
        <authorList>
            <person name="Kawai M."/>
            <person name="Futagami T."/>
            <person name="Toyoda A."/>
            <person name="Takaki Y."/>
            <person name="Nishi S."/>
            <person name="Hori S."/>
            <person name="Arai W."/>
            <person name="Tsubouchi T."/>
            <person name="Morono Y."/>
            <person name="Uchiyama I."/>
            <person name="Ito T."/>
            <person name="Fujiyama A."/>
            <person name="Inagaki F."/>
            <person name="Takami H."/>
        </authorList>
    </citation>
    <scope>NUCLEOTIDE SEQUENCE</scope>
    <source>
        <strain evidence="2">Expedition CK06-06</strain>
    </source>
</reference>
<dbReference type="Gene3D" id="3.40.50.720">
    <property type="entry name" value="NAD(P)-binding Rossmann-like Domain"/>
    <property type="match status" value="1"/>
</dbReference>
<proteinExistence type="predicted"/>
<feature type="non-terminal residue" evidence="2">
    <location>
        <position position="291"/>
    </location>
</feature>
<comment type="caution">
    <text evidence="2">The sequence shown here is derived from an EMBL/GenBank/DDBJ whole genome shotgun (WGS) entry which is preliminary data.</text>
</comment>
<dbReference type="InterPro" id="IPR001732">
    <property type="entry name" value="UDP-Glc/GDP-Man_DH_N"/>
</dbReference>
<protein>
    <recommendedName>
        <fullName evidence="1">UDP-glucose/GDP-mannose dehydrogenase N-terminal domain-containing protein</fullName>
    </recommendedName>
</protein>
<dbReference type="AlphaFoldDB" id="X1CWL4"/>
<gene>
    <name evidence="2" type="ORF">S01H4_39185</name>
</gene>
<dbReference type="GO" id="GO:0051287">
    <property type="term" value="F:NAD binding"/>
    <property type="evidence" value="ECO:0007669"/>
    <property type="project" value="InterPro"/>
</dbReference>
<organism evidence="2">
    <name type="scientific">marine sediment metagenome</name>
    <dbReference type="NCBI Taxonomy" id="412755"/>
    <lineage>
        <taxon>unclassified sequences</taxon>
        <taxon>metagenomes</taxon>
        <taxon>ecological metagenomes</taxon>
    </lineage>
</organism>
<evidence type="ECO:0000313" key="2">
    <source>
        <dbReference type="EMBL" id="GAG97352.1"/>
    </source>
</evidence>
<name>X1CWL4_9ZZZZ</name>
<evidence type="ECO:0000259" key="1">
    <source>
        <dbReference type="Pfam" id="PF03721"/>
    </source>
</evidence>
<dbReference type="EMBL" id="BART01021199">
    <property type="protein sequence ID" value="GAG97352.1"/>
    <property type="molecule type" value="Genomic_DNA"/>
</dbReference>
<dbReference type="Pfam" id="PF03721">
    <property type="entry name" value="UDPG_MGDP_dh_N"/>
    <property type="match status" value="1"/>
</dbReference>
<feature type="domain" description="UDP-glucose/GDP-mannose dehydrogenase N-terminal" evidence="1">
    <location>
        <begin position="246"/>
        <end position="286"/>
    </location>
</feature>